<evidence type="ECO:0000256" key="6">
    <source>
        <dbReference type="ARBA" id="ARBA00023274"/>
    </source>
</evidence>
<evidence type="ECO:0000259" key="7">
    <source>
        <dbReference type="PROSITE" id="PS50988"/>
    </source>
</evidence>
<organism evidence="8 9">
    <name type="scientific">Dyella caseinilytica</name>
    <dbReference type="NCBI Taxonomy" id="1849581"/>
    <lineage>
        <taxon>Bacteria</taxon>
        <taxon>Pseudomonadati</taxon>
        <taxon>Pseudomonadota</taxon>
        <taxon>Gammaproteobacteria</taxon>
        <taxon>Lysobacterales</taxon>
        <taxon>Rhodanobacteraceae</taxon>
        <taxon>Dyella</taxon>
    </lineage>
</organism>
<dbReference type="Proteomes" id="UP000663181">
    <property type="component" value="Chromosome"/>
</dbReference>
<evidence type="ECO:0000256" key="3">
    <source>
        <dbReference type="ARBA" id="ARBA00022490"/>
    </source>
</evidence>
<feature type="domain" description="TROVE" evidence="7">
    <location>
        <begin position="20"/>
        <end position="325"/>
    </location>
</feature>
<comment type="subcellular location">
    <subcellularLocation>
        <location evidence="1">Cytoplasm</location>
    </subcellularLocation>
</comment>
<protein>
    <submittedName>
        <fullName evidence="8">RNA-binding protein</fullName>
    </submittedName>
</protein>
<dbReference type="EMBL" id="CP064030">
    <property type="protein sequence ID" value="QRN53363.1"/>
    <property type="molecule type" value="Genomic_DNA"/>
</dbReference>
<dbReference type="SUPFAM" id="SSF140864">
    <property type="entry name" value="TROVE domain-like"/>
    <property type="match status" value="1"/>
</dbReference>
<dbReference type="PANTHER" id="PTHR14202">
    <property type="entry name" value="60 KDA RIBONUCLEOPROTEIN SSA/RO"/>
    <property type="match status" value="1"/>
</dbReference>
<accession>A0ABX7GSE3</accession>
<reference evidence="8 9" key="1">
    <citation type="submission" date="2020-10" db="EMBL/GenBank/DDBJ databases">
        <title>Phylogeny of dyella-like bacteria.</title>
        <authorList>
            <person name="Fu J."/>
        </authorList>
    </citation>
    <scope>NUCLEOTIDE SEQUENCE [LARGE SCALE GENOMIC DNA]</scope>
    <source>
        <strain evidence="8 9">DHOB09</strain>
    </source>
</reference>
<dbReference type="PANTHER" id="PTHR14202:SF0">
    <property type="entry name" value="RNA-BINDING PROTEIN RO60"/>
    <property type="match status" value="1"/>
</dbReference>
<sequence length="517" mass="56512">MANTQLFASQRGRMVPKADALNEAGGTAYQRAPEAALALYAATGCLNGTFYSDASTQLAEVLGLCEAVSPQYVAQTALYARKTAYMKDMPALLLAHLAVRDGELLSKVFDRVIDNGRMLRNFVQIVRSGVVGRKSLGTLPKRLVQRWLENASIDAVMSAAIGEKPSLADVIRMVHPKPKDSEREALYAWLIGKPYKEDVLPLKVRELEAFKKEQGDVVPDLPFQYLTALPLKAQHWKEIASRASWQATRMNLNAFARHGVFEDDALIARTAARLRNAEAIQRAKVFPYQLMTAFRASSNAIPSAIVDALQDAMEVATRNVPKVIGKVVVAVDVSGSMQSPVTGFRKGATSTVRCIEVAALIAACLKRVNPDARVIPFAEAIRECRLNPRDSVMTQAQQLVALLGGGTKVSAPLIELNKERSEVDLLVLVSDNQSWVDTRASGGTETMRQWAELKQRCPKARMVCIDLQPNVTSQSVDSMDVLHVGGFTDAVFDLLASVVSEGTGAHRWVERVEAITL</sequence>
<gene>
    <name evidence="8" type="ORF">ISN74_18380</name>
</gene>
<keyword evidence="4" id="KW-0479">Metal-binding</keyword>
<keyword evidence="3" id="KW-0963">Cytoplasm</keyword>
<evidence type="ECO:0000313" key="8">
    <source>
        <dbReference type="EMBL" id="QRN53363.1"/>
    </source>
</evidence>
<evidence type="ECO:0000256" key="4">
    <source>
        <dbReference type="ARBA" id="ARBA00022723"/>
    </source>
</evidence>
<dbReference type="Gene3D" id="3.40.50.410">
    <property type="entry name" value="von Willebrand factor, type A domain"/>
    <property type="match status" value="1"/>
</dbReference>
<dbReference type="InterPro" id="IPR040322">
    <property type="entry name" value="TROVE2"/>
</dbReference>
<dbReference type="PROSITE" id="PS50988">
    <property type="entry name" value="TROVE"/>
    <property type="match status" value="1"/>
</dbReference>
<keyword evidence="5" id="KW-0694">RNA-binding</keyword>
<dbReference type="InterPro" id="IPR008858">
    <property type="entry name" value="TROVE_dom"/>
</dbReference>
<dbReference type="InterPro" id="IPR056800">
    <property type="entry name" value="vWA_Ro60"/>
</dbReference>
<evidence type="ECO:0000256" key="1">
    <source>
        <dbReference type="ARBA" id="ARBA00004496"/>
    </source>
</evidence>
<dbReference type="SUPFAM" id="SSF53300">
    <property type="entry name" value="vWA-like"/>
    <property type="match status" value="1"/>
</dbReference>
<dbReference type="InterPro" id="IPR037214">
    <property type="entry name" value="TROVE_dom_sf"/>
</dbReference>
<dbReference type="Pfam" id="PF25045">
    <property type="entry name" value="vWA_Ro60"/>
    <property type="match status" value="1"/>
</dbReference>
<dbReference type="RefSeq" id="WP_188795173.1">
    <property type="nucleotide sequence ID" value="NZ_BMIZ01000001.1"/>
</dbReference>
<evidence type="ECO:0000313" key="9">
    <source>
        <dbReference type="Proteomes" id="UP000663181"/>
    </source>
</evidence>
<keyword evidence="6" id="KW-0687">Ribonucleoprotein</keyword>
<evidence type="ECO:0000256" key="2">
    <source>
        <dbReference type="ARBA" id="ARBA00007814"/>
    </source>
</evidence>
<proteinExistence type="inferred from homology"/>
<keyword evidence="9" id="KW-1185">Reference proteome</keyword>
<evidence type="ECO:0000256" key="5">
    <source>
        <dbReference type="ARBA" id="ARBA00022884"/>
    </source>
</evidence>
<name>A0ABX7GSE3_9GAMM</name>
<dbReference type="InterPro" id="IPR036465">
    <property type="entry name" value="vWFA_dom_sf"/>
</dbReference>
<comment type="similarity">
    <text evidence="2">Belongs to the Ro 60 kDa family.</text>
</comment>